<dbReference type="SUPFAM" id="SSF53335">
    <property type="entry name" value="S-adenosyl-L-methionine-dependent methyltransferases"/>
    <property type="match status" value="1"/>
</dbReference>
<gene>
    <name evidence="3" type="ORF">ABENE_15955</name>
</gene>
<keyword evidence="4" id="KW-1185">Reference proteome</keyword>
<sequence>MRIVGGQFKGRTIVTPDGQNTRPTSDRAREAIFNILAHADWAPNLEGARVLDVFAGSGALGFEAMSRGGRFCLFVETDDAARGAIRDNVETFGLFGTTRVHRRDATQLGLRPGSQAEAFNLVFLDPPYRKGLGEKALAALIDGNWLTEDALIVFERASDEDVFVTDVWQKINEKTYGAAQVLFLKKKIHGP</sequence>
<keyword evidence="1 3" id="KW-0489">Methyltransferase</keyword>
<dbReference type="eggNOG" id="COG0742">
    <property type="taxonomic scope" value="Bacteria"/>
</dbReference>
<dbReference type="NCBIfam" id="TIGR00095">
    <property type="entry name" value="16S rRNA (guanine(966)-N(2))-methyltransferase RsmD"/>
    <property type="match status" value="1"/>
</dbReference>
<dbReference type="Proteomes" id="UP000017837">
    <property type="component" value="Unassembled WGS sequence"/>
</dbReference>
<dbReference type="PANTHER" id="PTHR43542">
    <property type="entry name" value="METHYLTRANSFERASE"/>
    <property type="match status" value="1"/>
</dbReference>
<dbReference type="RefSeq" id="WP_018081538.1">
    <property type="nucleotide sequence ID" value="NZ_AQWM01000006.1"/>
</dbReference>
<dbReference type="Pfam" id="PF03602">
    <property type="entry name" value="Cons_hypoth95"/>
    <property type="match status" value="1"/>
</dbReference>
<dbReference type="Gene3D" id="3.40.50.150">
    <property type="entry name" value="Vaccinia Virus protein VP39"/>
    <property type="match status" value="1"/>
</dbReference>
<dbReference type="PANTHER" id="PTHR43542:SF1">
    <property type="entry name" value="METHYLTRANSFERASE"/>
    <property type="match status" value="1"/>
</dbReference>
<dbReference type="STRING" id="1121022.GCA_000376105_01871"/>
<evidence type="ECO:0000313" key="3">
    <source>
        <dbReference type="EMBL" id="ESQ88539.1"/>
    </source>
</evidence>
<accession>V4PMN1</accession>
<dbReference type="EMBL" id="AWGB01000037">
    <property type="protein sequence ID" value="ESQ88539.1"/>
    <property type="molecule type" value="Genomic_DNA"/>
</dbReference>
<proteinExistence type="predicted"/>
<dbReference type="PROSITE" id="PS00092">
    <property type="entry name" value="N6_MTASE"/>
    <property type="match status" value="1"/>
</dbReference>
<dbReference type="InterPro" id="IPR002052">
    <property type="entry name" value="DNA_methylase_N6_adenine_CS"/>
</dbReference>
<dbReference type="GO" id="GO:0031167">
    <property type="term" value="P:rRNA methylation"/>
    <property type="evidence" value="ECO:0007669"/>
    <property type="project" value="InterPro"/>
</dbReference>
<reference evidence="3 4" key="1">
    <citation type="journal article" date="2014" name="Nature">
        <title>Sequential evolution of bacterial morphology by co-option of a developmental regulator.</title>
        <authorList>
            <person name="Jiang C."/>
            <person name="Brown P.J."/>
            <person name="Ducret A."/>
            <person name="Brun Y.V."/>
        </authorList>
    </citation>
    <scope>NUCLEOTIDE SEQUENCE [LARGE SCALE GENOMIC DNA]</scope>
    <source>
        <strain evidence="3 4">DSM 16100</strain>
    </source>
</reference>
<dbReference type="AlphaFoldDB" id="V4PMN1"/>
<evidence type="ECO:0000256" key="1">
    <source>
        <dbReference type="ARBA" id="ARBA00022603"/>
    </source>
</evidence>
<dbReference type="CDD" id="cd02440">
    <property type="entry name" value="AdoMet_MTases"/>
    <property type="match status" value="1"/>
</dbReference>
<dbReference type="GO" id="GO:0003676">
    <property type="term" value="F:nucleic acid binding"/>
    <property type="evidence" value="ECO:0007669"/>
    <property type="project" value="InterPro"/>
</dbReference>
<dbReference type="PIRSF" id="PIRSF004553">
    <property type="entry name" value="CHP00095"/>
    <property type="match status" value="1"/>
</dbReference>
<dbReference type="OrthoDB" id="9803017at2"/>
<evidence type="ECO:0000256" key="2">
    <source>
        <dbReference type="ARBA" id="ARBA00022679"/>
    </source>
</evidence>
<comment type="caution">
    <text evidence="3">The sequence shown here is derived from an EMBL/GenBank/DDBJ whole genome shotgun (WGS) entry which is preliminary data.</text>
</comment>
<name>V4PMN1_9CAUL</name>
<evidence type="ECO:0000313" key="4">
    <source>
        <dbReference type="Proteomes" id="UP000017837"/>
    </source>
</evidence>
<dbReference type="GO" id="GO:0008168">
    <property type="term" value="F:methyltransferase activity"/>
    <property type="evidence" value="ECO:0007669"/>
    <property type="project" value="UniProtKB-KW"/>
</dbReference>
<dbReference type="PATRIC" id="fig|1121022.4.peg.3245"/>
<keyword evidence="2 3" id="KW-0808">Transferase</keyword>
<organism evidence="3 4">
    <name type="scientific">Asticcacaulis benevestitus DSM 16100 = ATCC BAA-896</name>
    <dbReference type="NCBI Taxonomy" id="1121022"/>
    <lineage>
        <taxon>Bacteria</taxon>
        <taxon>Pseudomonadati</taxon>
        <taxon>Pseudomonadota</taxon>
        <taxon>Alphaproteobacteria</taxon>
        <taxon>Caulobacterales</taxon>
        <taxon>Caulobacteraceae</taxon>
        <taxon>Asticcacaulis</taxon>
    </lineage>
</organism>
<dbReference type="InterPro" id="IPR029063">
    <property type="entry name" value="SAM-dependent_MTases_sf"/>
</dbReference>
<dbReference type="InterPro" id="IPR004398">
    <property type="entry name" value="RNA_MeTrfase_RsmD"/>
</dbReference>
<protein>
    <submittedName>
        <fullName evidence="3">Methyltransferase</fullName>
    </submittedName>
</protein>